<gene>
    <name evidence="6" type="primary">flgD</name>
</gene>
<dbReference type="STRING" id="36870.gene:10368518"/>
<evidence type="ECO:0000256" key="1">
    <source>
        <dbReference type="ARBA" id="ARBA00010577"/>
    </source>
</evidence>
<evidence type="ECO:0000256" key="3">
    <source>
        <dbReference type="ARBA" id="ARBA00022795"/>
    </source>
</evidence>
<protein>
    <recommendedName>
        <fullName evidence="2 5">Basal-body rod modification protein FlgD</fullName>
    </recommendedName>
</protein>
<comment type="function">
    <text evidence="4 5">Required for flagellar hook formation. May act as a scaffolding protein.</text>
</comment>
<dbReference type="InterPro" id="IPR005648">
    <property type="entry name" value="FlgD"/>
</dbReference>
<comment type="similarity">
    <text evidence="1 5">Belongs to the FlgD family.</text>
</comment>
<dbReference type="eggNOG" id="COG1843">
    <property type="taxonomic scope" value="Bacteria"/>
</dbReference>
<dbReference type="AlphaFoldDB" id="Q8D3G1"/>
<accession>Q8D3G1</accession>
<dbReference type="Proteomes" id="UP000000562">
    <property type="component" value="Chromosome"/>
</dbReference>
<dbReference type="OrthoDB" id="9785233at2"/>
<evidence type="ECO:0000256" key="5">
    <source>
        <dbReference type="RuleBase" id="RU362076"/>
    </source>
</evidence>
<sequence>MKIPISDISKEKDTINLNNHINQINLKKRNIFQEKFFIDNTDDIKKYSNELENKKNEKFFEENIEKKNIFKEINNSNNLQSLTDNFLKMILVQIKNQDPTHPIDNNHLTTQMTQMHTALGIEKLNKSIQEIKQTMNNSQYINLSNWIGKTVMIEGNPIISFNGNTNYGFQLSTKSDNVFLTLTDLEGNIYKEQFKNLKSGVYKLNIKNANTNPAINENFPESRKTFKVNFEAINNDGNRPDIRSLKSETINNVIFKNGSSKLSLGRGKLIDFTEVISIE</sequence>
<keyword evidence="7" id="KW-1185">Reference proteome</keyword>
<evidence type="ECO:0000256" key="2">
    <source>
        <dbReference type="ARBA" id="ARBA00016013"/>
    </source>
</evidence>
<dbReference type="HOGENOM" id="CLU_047535_0_0_6"/>
<proteinExistence type="inferred from homology"/>
<organism evidence="6 7">
    <name type="scientific">Wigglesworthia glossinidia brevipalpis</name>
    <dbReference type="NCBI Taxonomy" id="36870"/>
    <lineage>
        <taxon>Bacteria</taxon>
        <taxon>Pseudomonadati</taxon>
        <taxon>Pseudomonadota</taxon>
        <taxon>Gammaproteobacteria</taxon>
        <taxon>Enterobacterales</taxon>
        <taxon>Erwiniaceae</taxon>
        <taxon>Wigglesworthia</taxon>
    </lineage>
</organism>
<dbReference type="KEGG" id="wbr:flgD"/>
<evidence type="ECO:0000313" key="6">
    <source>
        <dbReference type="EMBL" id="BAC24186.1"/>
    </source>
</evidence>
<dbReference type="Pfam" id="PF03963">
    <property type="entry name" value="FlgD"/>
    <property type="match status" value="1"/>
</dbReference>
<evidence type="ECO:0000256" key="4">
    <source>
        <dbReference type="ARBA" id="ARBA00024746"/>
    </source>
</evidence>
<keyword evidence="3 5" id="KW-1005">Bacterial flagellum biogenesis</keyword>
<reference evidence="6 7" key="1">
    <citation type="journal article" date="2002" name="Nat. Genet.">
        <title>Genome sequence of the endocellular obligate symbiont of tsetse flies, Wigglesworthia glossinidia.</title>
        <authorList>
            <person name="Akman L."/>
            <person name="Yamashita A."/>
            <person name="Watanabe H."/>
            <person name="Oshima K."/>
            <person name="Shiba T."/>
            <person name="Hattori M."/>
            <person name="Aksoy S."/>
        </authorList>
    </citation>
    <scope>NUCLEOTIDE SEQUENCE [LARGE SCALE GENOMIC DNA]</scope>
</reference>
<dbReference type="GO" id="GO:0044781">
    <property type="term" value="P:bacterial-type flagellum organization"/>
    <property type="evidence" value="ECO:0007669"/>
    <property type="project" value="UniProtKB-UniRule"/>
</dbReference>
<dbReference type="Gene3D" id="2.30.30.910">
    <property type="match status" value="1"/>
</dbReference>
<name>Q8D3G1_WIGBR</name>
<evidence type="ECO:0000313" key="7">
    <source>
        <dbReference type="Proteomes" id="UP000000562"/>
    </source>
</evidence>
<dbReference type="Gene3D" id="2.60.40.4070">
    <property type="match status" value="1"/>
</dbReference>
<dbReference type="EMBL" id="BA000021">
    <property type="protein sequence ID" value="BAC24186.1"/>
    <property type="molecule type" value="Genomic_DNA"/>
</dbReference>